<keyword evidence="2" id="KW-0645">Protease</keyword>
<dbReference type="RefSeq" id="WP_289365234.1">
    <property type="nucleotide sequence ID" value="NZ_JAUCBP010000007.1"/>
</dbReference>
<dbReference type="PRINTS" id="PR00834">
    <property type="entry name" value="PROTEASES2C"/>
</dbReference>
<sequence>MFFKTRKLAGIFAALCLFFHTQSPAQTSSSESDLSALYDLVYQIVVIETETKNKSALGSGFQISADGLVITNYHVISNFVFEPEHHAIEYVQYDGEKGELSLIYFDVINDLAVLQRDEPPVEHLPLATDIPSLGESIYALGNPRDVGMLMVSGAYNGLADYSYTDQILFSGSLNPGMSGGPTVNKYGQVVGVNVATAGSQLSFLVPVSKVYDLLEHAAEPLAAEGYTKHISSQVNQFQDAYFSQLLALDWELETLGESVRVPGEMGLDTNCWGSTNEDDEDRNIEILRLVCNNSNSIYLQPRLNTGVLHYSYEFNSAIDLSPYRFHKLISGGGYYPDNSASNDDVTQFECTQKYLETDELGNSFAQTGFCSRAYVDIEGMYDILFYKTVSEDTRSLTSHFTLAGVSDEIALAFTQRFMEEVQWK</sequence>
<reference evidence="2 3" key="1">
    <citation type="submission" date="2023-06" db="EMBL/GenBank/DDBJ databases">
        <title>Alteromonas sp. ASW11-36 isolated from intertidal sand.</title>
        <authorList>
            <person name="Li Y."/>
        </authorList>
    </citation>
    <scope>NUCLEOTIDE SEQUENCE [LARGE SCALE GENOMIC DNA]</scope>
    <source>
        <strain evidence="2 3">ASW11-36</strain>
    </source>
</reference>
<dbReference type="Pfam" id="PF13365">
    <property type="entry name" value="Trypsin_2"/>
    <property type="match status" value="1"/>
</dbReference>
<protein>
    <submittedName>
        <fullName evidence="2">Serine protease</fullName>
    </submittedName>
</protein>
<organism evidence="2 3">
    <name type="scientific">Alteromonas arenosi</name>
    <dbReference type="NCBI Taxonomy" id="3055817"/>
    <lineage>
        <taxon>Bacteria</taxon>
        <taxon>Pseudomonadati</taxon>
        <taxon>Pseudomonadota</taxon>
        <taxon>Gammaproteobacteria</taxon>
        <taxon>Alteromonadales</taxon>
        <taxon>Alteromonadaceae</taxon>
        <taxon>Alteromonas/Salinimonas group</taxon>
        <taxon>Alteromonas</taxon>
    </lineage>
</organism>
<dbReference type="InterPro" id="IPR001940">
    <property type="entry name" value="Peptidase_S1C"/>
</dbReference>
<dbReference type="PANTHER" id="PTHR43019">
    <property type="entry name" value="SERINE ENDOPROTEASE DEGS"/>
    <property type="match status" value="1"/>
</dbReference>
<evidence type="ECO:0000256" key="1">
    <source>
        <dbReference type="SAM" id="SignalP"/>
    </source>
</evidence>
<proteinExistence type="predicted"/>
<accession>A0ABT7SXM8</accession>
<dbReference type="PANTHER" id="PTHR43019:SF23">
    <property type="entry name" value="PROTEASE DO-LIKE 5, CHLOROPLASTIC"/>
    <property type="match status" value="1"/>
</dbReference>
<dbReference type="InterPro" id="IPR009003">
    <property type="entry name" value="Peptidase_S1_PA"/>
</dbReference>
<feature type="chain" id="PRO_5045172680" evidence="1">
    <location>
        <begin position="26"/>
        <end position="424"/>
    </location>
</feature>
<keyword evidence="1" id="KW-0732">Signal</keyword>
<evidence type="ECO:0000313" key="3">
    <source>
        <dbReference type="Proteomes" id="UP001234343"/>
    </source>
</evidence>
<keyword evidence="2" id="KW-0378">Hydrolase</keyword>
<evidence type="ECO:0000313" key="2">
    <source>
        <dbReference type="EMBL" id="MDM7860950.1"/>
    </source>
</evidence>
<dbReference type="Gene3D" id="2.40.10.10">
    <property type="entry name" value="Trypsin-like serine proteases"/>
    <property type="match status" value="2"/>
</dbReference>
<feature type="signal peptide" evidence="1">
    <location>
        <begin position="1"/>
        <end position="25"/>
    </location>
</feature>
<dbReference type="InterPro" id="IPR043504">
    <property type="entry name" value="Peptidase_S1_PA_chymotrypsin"/>
</dbReference>
<comment type="caution">
    <text evidence="2">The sequence shown here is derived from an EMBL/GenBank/DDBJ whole genome shotgun (WGS) entry which is preliminary data.</text>
</comment>
<dbReference type="GO" id="GO:0006508">
    <property type="term" value="P:proteolysis"/>
    <property type="evidence" value="ECO:0007669"/>
    <property type="project" value="UniProtKB-KW"/>
</dbReference>
<dbReference type="Proteomes" id="UP001234343">
    <property type="component" value="Unassembled WGS sequence"/>
</dbReference>
<dbReference type="GO" id="GO:0008233">
    <property type="term" value="F:peptidase activity"/>
    <property type="evidence" value="ECO:0007669"/>
    <property type="project" value="UniProtKB-KW"/>
</dbReference>
<keyword evidence="3" id="KW-1185">Reference proteome</keyword>
<gene>
    <name evidence="2" type="ORF">QTP81_10110</name>
</gene>
<dbReference type="EMBL" id="JAUCBP010000007">
    <property type="protein sequence ID" value="MDM7860950.1"/>
    <property type="molecule type" value="Genomic_DNA"/>
</dbReference>
<name>A0ABT7SXM8_9ALTE</name>
<dbReference type="SUPFAM" id="SSF50494">
    <property type="entry name" value="Trypsin-like serine proteases"/>
    <property type="match status" value="1"/>
</dbReference>